<accession>A0A0K2U3V3</accession>
<name>A0A0K2U3V3_LEPSM</name>
<evidence type="ECO:0000313" key="1">
    <source>
        <dbReference type="EMBL" id="CDW32371.1"/>
    </source>
</evidence>
<protein>
    <submittedName>
        <fullName evidence="1">Uncharacterized protein</fullName>
    </submittedName>
</protein>
<dbReference type="AlphaFoldDB" id="A0A0K2U3V3"/>
<proteinExistence type="predicted"/>
<organism evidence="1">
    <name type="scientific">Lepeophtheirus salmonis</name>
    <name type="common">Salmon louse</name>
    <name type="synonym">Caligus salmonis</name>
    <dbReference type="NCBI Taxonomy" id="72036"/>
    <lineage>
        <taxon>Eukaryota</taxon>
        <taxon>Metazoa</taxon>
        <taxon>Ecdysozoa</taxon>
        <taxon>Arthropoda</taxon>
        <taxon>Crustacea</taxon>
        <taxon>Multicrustacea</taxon>
        <taxon>Hexanauplia</taxon>
        <taxon>Copepoda</taxon>
        <taxon>Siphonostomatoida</taxon>
        <taxon>Caligidae</taxon>
        <taxon>Lepeophtheirus</taxon>
    </lineage>
</organism>
<reference evidence="1" key="1">
    <citation type="submission" date="2014-05" db="EMBL/GenBank/DDBJ databases">
        <authorList>
            <person name="Chronopoulou M."/>
        </authorList>
    </citation>
    <scope>NUCLEOTIDE SEQUENCE</scope>
    <source>
        <tissue evidence="1">Whole organism</tissue>
    </source>
</reference>
<dbReference type="EMBL" id="HACA01015010">
    <property type="protein sequence ID" value="CDW32371.1"/>
    <property type="molecule type" value="Transcribed_RNA"/>
</dbReference>
<sequence>MCLSFFNSFVLHVNSYCIQSSYTYIIELKSNTKKNIMEKT</sequence>